<feature type="compositionally biased region" description="Low complexity" evidence="1">
    <location>
        <begin position="582"/>
        <end position="618"/>
    </location>
</feature>
<feature type="compositionally biased region" description="Basic and acidic residues" evidence="1">
    <location>
        <begin position="698"/>
        <end position="715"/>
    </location>
</feature>
<reference evidence="2 3" key="1">
    <citation type="journal article" date="2021" name="Elife">
        <title>Chloroplast acquisition without the gene transfer in kleptoplastic sea slugs, Plakobranchus ocellatus.</title>
        <authorList>
            <person name="Maeda T."/>
            <person name="Takahashi S."/>
            <person name="Yoshida T."/>
            <person name="Shimamura S."/>
            <person name="Takaki Y."/>
            <person name="Nagai Y."/>
            <person name="Toyoda A."/>
            <person name="Suzuki Y."/>
            <person name="Arimoto A."/>
            <person name="Ishii H."/>
            <person name="Satoh N."/>
            <person name="Nishiyama T."/>
            <person name="Hasebe M."/>
            <person name="Maruyama T."/>
            <person name="Minagawa J."/>
            <person name="Obokata J."/>
            <person name="Shigenobu S."/>
        </authorList>
    </citation>
    <scope>NUCLEOTIDE SEQUENCE [LARGE SCALE GENOMIC DNA]</scope>
</reference>
<protein>
    <submittedName>
        <fullName evidence="2">Uncharacterized protein</fullName>
    </submittedName>
</protein>
<evidence type="ECO:0000313" key="2">
    <source>
        <dbReference type="EMBL" id="GFS23937.1"/>
    </source>
</evidence>
<proteinExistence type="predicted"/>
<keyword evidence="3" id="KW-1185">Reference proteome</keyword>
<accession>A0AAV4JSM9</accession>
<feature type="compositionally biased region" description="Low complexity" evidence="1">
    <location>
        <begin position="280"/>
        <end position="310"/>
    </location>
</feature>
<feature type="compositionally biased region" description="Basic and acidic residues" evidence="1">
    <location>
        <begin position="164"/>
        <end position="178"/>
    </location>
</feature>
<dbReference type="Proteomes" id="UP000762676">
    <property type="component" value="Unassembled WGS sequence"/>
</dbReference>
<feature type="compositionally biased region" description="Low complexity" evidence="1">
    <location>
        <begin position="643"/>
        <end position="659"/>
    </location>
</feature>
<feature type="compositionally biased region" description="Basic and acidic residues" evidence="1">
    <location>
        <begin position="400"/>
        <end position="418"/>
    </location>
</feature>
<sequence>MNDPFEATTRDSDVFKSEAGESTKPLDVLVTAPSMDLDVDSGGSWGATASPGSDKTDGEKATKTRIGSDISDKVDSRTSSTSEMDMDFSILELPTTAHLNFDMSNHKRTLSKKGSFSLRKKPTRAAIHTSKLATSEDSIFVDSTEPRPPKIPVADNEEESQEQTAKKREAEMTREESPPRPAAKKVAGGMKIPGLLEGLMGSKRFNRNENKQTPSTSSADKTSSTTSSASSFSSKATSEAAASSVSKPSASVPMPAPRPKPAALPRVLPTLPSRPLRSVNTSNAKTSEENTSSSSSILSKKLALKSSETAENIGPSNLSPMVKKDMESTSSPLSSGKDTKTPVSYSPVKDTKANPSLTPSRVLPSIGGADSKKPSPSLGNEKPEVRKKPPTVMKKPALRSRPERSAVTEEKSEVKDAELQSVFNKRLGESKLSENSLCPDKLALSESKQSAQKDNFDDKETSVEGKSNTKASDEKNLEETFEIVDKSDSKDEKKTDLSESKTTVSTSVISPLEEIQENKVSLKDGSSELSKENVVSSSNKSVSSSAKETPKGPTQSSPFSSTTPPQFMPKPNISKPKPDTPTKPTSMTPVARKSSVSSVKPPSSSDKTSSSSKPSSSPAGNMGRRDSITGSAYNPMGFRSALGSSDSGSESRSRGSSVSSEKKSRGDSVSSTGSDMTKKISDLNSGRGLTKVSSDSPADDKVEVIMRKKPEKLETKPSWLTEANKNSLNRAKRPEVPSDKTKEAADEANKIIKDQGSLRKVSSTMSSTKNETSSEDNKSSSPWGVRLRKVDSSRPKSVVEPTNNENSSPGVNWRQQMSQKRQSYVPPKELEKPKQQDSTPEWAKASTLRRQRLLDAGVINSDAK</sequence>
<feature type="region of interest" description="Disordered" evidence="1">
    <location>
        <begin position="133"/>
        <end position="848"/>
    </location>
</feature>
<feature type="compositionally biased region" description="Low complexity" evidence="1">
    <location>
        <begin position="213"/>
        <end position="253"/>
    </location>
</feature>
<evidence type="ECO:0000313" key="3">
    <source>
        <dbReference type="Proteomes" id="UP000762676"/>
    </source>
</evidence>
<comment type="caution">
    <text evidence="2">The sequence shown here is derived from an EMBL/GenBank/DDBJ whole genome shotgun (WGS) entry which is preliminary data.</text>
</comment>
<feature type="compositionally biased region" description="Basic and acidic residues" evidence="1">
    <location>
        <begin position="471"/>
        <end position="499"/>
    </location>
</feature>
<evidence type="ECO:0000256" key="1">
    <source>
        <dbReference type="SAM" id="MobiDB-lite"/>
    </source>
</evidence>
<feature type="compositionally biased region" description="Polar residues" evidence="1">
    <location>
        <begin position="800"/>
        <end position="822"/>
    </location>
</feature>
<feature type="compositionally biased region" description="Basic and acidic residues" evidence="1">
    <location>
        <begin position="454"/>
        <end position="463"/>
    </location>
</feature>
<name>A0AAV4JSM9_9GAST</name>
<feature type="compositionally biased region" description="Low complexity" evidence="1">
    <location>
        <begin position="553"/>
        <end position="565"/>
    </location>
</feature>
<dbReference type="EMBL" id="BMAT01010311">
    <property type="protein sequence ID" value="GFS23937.1"/>
    <property type="molecule type" value="Genomic_DNA"/>
</dbReference>
<feature type="compositionally biased region" description="Low complexity" evidence="1">
    <location>
        <begin position="532"/>
        <end position="545"/>
    </location>
</feature>
<feature type="compositionally biased region" description="Polar residues" evidence="1">
    <location>
        <begin position="760"/>
        <end position="771"/>
    </location>
</feature>
<organism evidence="2 3">
    <name type="scientific">Elysia marginata</name>
    <dbReference type="NCBI Taxonomy" id="1093978"/>
    <lineage>
        <taxon>Eukaryota</taxon>
        <taxon>Metazoa</taxon>
        <taxon>Spiralia</taxon>
        <taxon>Lophotrochozoa</taxon>
        <taxon>Mollusca</taxon>
        <taxon>Gastropoda</taxon>
        <taxon>Heterobranchia</taxon>
        <taxon>Euthyneura</taxon>
        <taxon>Panpulmonata</taxon>
        <taxon>Sacoglossa</taxon>
        <taxon>Placobranchoidea</taxon>
        <taxon>Plakobranchidae</taxon>
        <taxon>Elysia</taxon>
    </lineage>
</organism>
<feature type="compositionally biased region" description="Basic and acidic residues" evidence="1">
    <location>
        <begin position="516"/>
        <end position="531"/>
    </location>
</feature>
<feature type="compositionally biased region" description="Basic and acidic residues" evidence="1">
    <location>
        <begin position="8"/>
        <end position="21"/>
    </location>
</feature>
<feature type="region of interest" description="Disordered" evidence="1">
    <location>
        <begin position="1"/>
        <end position="82"/>
    </location>
</feature>
<feature type="compositionally biased region" description="Basic and acidic residues" evidence="1">
    <location>
        <begin position="732"/>
        <end position="757"/>
    </location>
</feature>
<feature type="compositionally biased region" description="Polar residues" evidence="1">
    <location>
        <begin position="328"/>
        <end position="344"/>
    </location>
</feature>
<gene>
    <name evidence="2" type="ORF">ElyMa_005145200</name>
</gene>
<dbReference type="AlphaFoldDB" id="A0AAV4JSM9"/>